<evidence type="ECO:0000313" key="3">
    <source>
        <dbReference type="Proteomes" id="UP001066276"/>
    </source>
</evidence>
<dbReference type="EMBL" id="JANPWB010000011">
    <property type="protein sequence ID" value="KAJ1129439.1"/>
    <property type="molecule type" value="Genomic_DNA"/>
</dbReference>
<proteinExistence type="predicted"/>
<organism evidence="2 3">
    <name type="scientific">Pleurodeles waltl</name>
    <name type="common">Iberian ribbed newt</name>
    <dbReference type="NCBI Taxonomy" id="8319"/>
    <lineage>
        <taxon>Eukaryota</taxon>
        <taxon>Metazoa</taxon>
        <taxon>Chordata</taxon>
        <taxon>Craniata</taxon>
        <taxon>Vertebrata</taxon>
        <taxon>Euteleostomi</taxon>
        <taxon>Amphibia</taxon>
        <taxon>Batrachia</taxon>
        <taxon>Caudata</taxon>
        <taxon>Salamandroidea</taxon>
        <taxon>Salamandridae</taxon>
        <taxon>Pleurodelinae</taxon>
        <taxon>Pleurodeles</taxon>
    </lineage>
</organism>
<dbReference type="AlphaFoldDB" id="A0AAV7PRB3"/>
<reference evidence="2" key="1">
    <citation type="journal article" date="2022" name="bioRxiv">
        <title>Sequencing and chromosome-scale assembly of the giantPleurodeles waltlgenome.</title>
        <authorList>
            <person name="Brown T."/>
            <person name="Elewa A."/>
            <person name="Iarovenko S."/>
            <person name="Subramanian E."/>
            <person name="Araus A.J."/>
            <person name="Petzold A."/>
            <person name="Susuki M."/>
            <person name="Suzuki K.-i.T."/>
            <person name="Hayashi T."/>
            <person name="Toyoda A."/>
            <person name="Oliveira C."/>
            <person name="Osipova E."/>
            <person name="Leigh N.D."/>
            <person name="Simon A."/>
            <person name="Yun M.H."/>
        </authorList>
    </citation>
    <scope>NUCLEOTIDE SEQUENCE</scope>
    <source>
        <strain evidence="2">20211129_DDA</strain>
        <tissue evidence="2">Liver</tissue>
    </source>
</reference>
<comment type="caution">
    <text evidence="2">The sequence shown here is derived from an EMBL/GenBank/DDBJ whole genome shotgun (WGS) entry which is preliminary data.</text>
</comment>
<gene>
    <name evidence="2" type="ORF">NDU88_007809</name>
</gene>
<feature type="region of interest" description="Disordered" evidence="1">
    <location>
        <begin position="114"/>
        <end position="139"/>
    </location>
</feature>
<evidence type="ECO:0000256" key="1">
    <source>
        <dbReference type="SAM" id="MobiDB-lite"/>
    </source>
</evidence>
<sequence>MSFDSHVPPRLPQLPHFSLPHCRSQSSNLLGRTVPISRLLVAVTRYLSQAVVPLFSSRTGGAGQVASRLRLVDSGLLELELELELAGQPVVSLATAIAASFKVGRELERGLQRSATEKCGQVQEKGESPASCILKEEKP</sequence>
<protein>
    <submittedName>
        <fullName evidence="2">Uncharacterized protein</fullName>
    </submittedName>
</protein>
<keyword evidence="3" id="KW-1185">Reference proteome</keyword>
<dbReference type="Proteomes" id="UP001066276">
    <property type="component" value="Chromosome 7"/>
</dbReference>
<accession>A0AAV7PRB3</accession>
<evidence type="ECO:0000313" key="2">
    <source>
        <dbReference type="EMBL" id="KAJ1129439.1"/>
    </source>
</evidence>
<name>A0AAV7PRB3_PLEWA</name>